<evidence type="ECO:0000313" key="3">
    <source>
        <dbReference type="Proteomes" id="UP001556367"/>
    </source>
</evidence>
<comment type="caution">
    <text evidence="2">The sequence shown here is derived from an EMBL/GenBank/DDBJ whole genome shotgun (WGS) entry which is preliminary data.</text>
</comment>
<organism evidence="2 3">
    <name type="scientific">Hohenbuehelia grisea</name>
    <dbReference type="NCBI Taxonomy" id="104357"/>
    <lineage>
        <taxon>Eukaryota</taxon>
        <taxon>Fungi</taxon>
        <taxon>Dikarya</taxon>
        <taxon>Basidiomycota</taxon>
        <taxon>Agaricomycotina</taxon>
        <taxon>Agaricomycetes</taxon>
        <taxon>Agaricomycetidae</taxon>
        <taxon>Agaricales</taxon>
        <taxon>Pleurotineae</taxon>
        <taxon>Pleurotaceae</taxon>
        <taxon>Hohenbuehelia</taxon>
    </lineage>
</organism>
<dbReference type="InterPro" id="IPR015867">
    <property type="entry name" value="N-reg_PII/ATP_PRibTrfase_C"/>
</dbReference>
<dbReference type="EMBL" id="JASNQZ010000006">
    <property type="protein sequence ID" value="KAL0955636.1"/>
    <property type="molecule type" value="Genomic_DNA"/>
</dbReference>
<evidence type="ECO:0000313" key="2">
    <source>
        <dbReference type="EMBL" id="KAL0955636.1"/>
    </source>
</evidence>
<keyword evidence="3" id="KW-1185">Reference proteome</keyword>
<dbReference type="Gene3D" id="3.30.70.120">
    <property type="match status" value="1"/>
</dbReference>
<gene>
    <name evidence="2" type="ORF">HGRIS_001869</name>
</gene>
<dbReference type="InterPro" id="IPR036069">
    <property type="entry name" value="DUF34/NIF3_sf"/>
</dbReference>
<name>A0ABR3JIT5_9AGAR</name>
<dbReference type="PANTHER" id="PTHR41774:SF1">
    <property type="entry name" value="NGG1P INTERACTING FACTOR NIF3"/>
    <property type="match status" value="1"/>
</dbReference>
<proteinExistence type="predicted"/>
<dbReference type="SUPFAM" id="SSF102705">
    <property type="entry name" value="NIF3 (NGG1p interacting factor 3)-like"/>
    <property type="match status" value="1"/>
</dbReference>
<accession>A0ABR3JIT5</accession>
<sequence>MAMARFKLVFFVPTKDTRQVLDAFFKKVPEVAGRIGLYEQCAFITRGTGQFKPMEGANPTHGHVGQVESVQEDRVEVVISDKGSHNEIRKAVEELKAVHPYEEVAYDVYKLEDF</sequence>
<dbReference type="PANTHER" id="PTHR41774">
    <property type="match status" value="1"/>
</dbReference>
<reference evidence="3" key="1">
    <citation type="submission" date="2024-06" db="EMBL/GenBank/DDBJ databases">
        <title>Multi-omics analyses provide insights into the biosynthesis of the anticancer antibiotic pleurotin in Hohenbuehelia grisea.</title>
        <authorList>
            <person name="Weaver J.A."/>
            <person name="Alberti F."/>
        </authorList>
    </citation>
    <scope>NUCLEOTIDE SEQUENCE [LARGE SCALE GENOMIC DNA]</scope>
    <source>
        <strain evidence="3">T-177</strain>
    </source>
</reference>
<protein>
    <recommendedName>
        <fullName evidence="1">ATP phosphoribosyltransferase</fullName>
    </recommendedName>
</protein>
<dbReference type="Proteomes" id="UP001556367">
    <property type="component" value="Unassembled WGS sequence"/>
</dbReference>
<evidence type="ECO:0000256" key="1">
    <source>
        <dbReference type="ARBA" id="ARBA00020998"/>
    </source>
</evidence>